<dbReference type="Pfam" id="PF01136">
    <property type="entry name" value="Peptidase_U32"/>
    <property type="match status" value="1"/>
</dbReference>
<keyword evidence="1" id="KW-0408">Iron</keyword>
<reference evidence="2 3" key="1">
    <citation type="journal article" date="2020" name="Microorganisms">
        <title>Osmotic Adaptation and Compatible Solute Biosynthesis of Phototrophic Bacteria as Revealed from Genome Analyses.</title>
        <authorList>
            <person name="Imhoff J.F."/>
            <person name="Rahn T."/>
            <person name="Kunzel S."/>
            <person name="Keller A."/>
            <person name="Neulinger S.C."/>
        </authorList>
    </citation>
    <scope>NUCLEOTIDE SEQUENCE [LARGE SCALE GENOMIC DNA]</scope>
    <source>
        <strain evidence="2 3">DSM 21303</strain>
    </source>
</reference>
<keyword evidence="1" id="KW-0831">Ubiquinone biosynthesis</keyword>
<name>A0A9X1B8F9_9GAMM</name>
<dbReference type="GO" id="GO:0006744">
    <property type="term" value="P:ubiquinone biosynthetic process"/>
    <property type="evidence" value="ECO:0007669"/>
    <property type="project" value="UniProtKB-UniRule"/>
</dbReference>
<feature type="binding site" evidence="1">
    <location>
        <position position="46"/>
    </location>
    <ligand>
        <name>[4Fe-4S] cluster</name>
        <dbReference type="ChEBI" id="CHEBI:49883"/>
    </ligand>
</feature>
<sequence>MHRESPRPRLSLGPILYHWPREQVLEFYAEMLEAPLDVIYLGETVCSKRRLLRPEDYWELAERVVAAGKEAVISTLALIESDGELKTLRRICADERFLVEANDLAALDFLEGRPFVAGHAINLYNQRTLAFLAARGLRRWVMPVELGRDTAADLLRSRPHGVECELFAFGRLPLAYSARCFTAYNRDRQKDDCQFCCGDDPDGLLVATQDGDPFLALNGIQTQSAGTHNLLPALDEVARLGVDLLRISPQSHHTREIVETFSHCLQGELDVETGLARLKEWAPDGLCDGYWSGQAGIAVAGADASRPSGFAAASVRTN</sequence>
<comment type="subunit">
    <text evidence="1">Forms a heterodimer with UbiU.</text>
</comment>
<dbReference type="EMBL" id="NRSD01000008">
    <property type="protein sequence ID" value="MBK1644869.1"/>
    <property type="molecule type" value="Genomic_DNA"/>
</dbReference>
<protein>
    <recommendedName>
        <fullName evidence="1">Ubiquinone biosynthesis protein UbiV</fullName>
    </recommendedName>
</protein>
<dbReference type="AlphaFoldDB" id="A0A9X1B8F9"/>
<gene>
    <name evidence="1" type="primary">ubiV</name>
    <name evidence="2" type="ORF">CKO25_09450</name>
</gene>
<keyword evidence="1" id="KW-0479">Metal-binding</keyword>
<accession>A0A9X1B8F9</accession>
<dbReference type="HAMAP" id="MF_02233">
    <property type="entry name" value="UbiV"/>
    <property type="match status" value="1"/>
</dbReference>
<comment type="pathway">
    <text evidence="1">Cofactor biosynthesis; ubiquinone biosynthesis.</text>
</comment>
<dbReference type="PANTHER" id="PTHR30217">
    <property type="entry name" value="PEPTIDASE U32 FAMILY"/>
    <property type="match status" value="1"/>
</dbReference>
<dbReference type="PANTHER" id="PTHR30217:SF11">
    <property type="entry name" value="UBIQUINONE BIOSYNTHESIS PROTEIN UBIV"/>
    <property type="match status" value="1"/>
</dbReference>
<dbReference type="InterPro" id="IPR043693">
    <property type="entry name" value="UbiV"/>
</dbReference>
<dbReference type="InterPro" id="IPR001539">
    <property type="entry name" value="Peptidase_U32"/>
</dbReference>
<comment type="similarity">
    <text evidence="1">Belongs to the peptidase U32 family. UbiV subfamily.</text>
</comment>
<comment type="cofactor">
    <cofactor evidence="1">
        <name>[4Fe-4S] cluster</name>
        <dbReference type="ChEBI" id="CHEBI:49883"/>
    </cofactor>
</comment>
<comment type="function">
    <text evidence="1">Required for O(2)-independent ubiquinone (coenzyme Q) biosynthesis. Together with UbiU, is essential for the C6-hydroxylation reaction in the oxygen-independent ubiquinone biosynthesis pathway.</text>
</comment>
<proteinExistence type="inferred from homology"/>
<dbReference type="Proteomes" id="UP001138802">
    <property type="component" value="Unassembled WGS sequence"/>
</dbReference>
<evidence type="ECO:0000313" key="3">
    <source>
        <dbReference type="Proteomes" id="UP001138802"/>
    </source>
</evidence>
<keyword evidence="3" id="KW-1185">Reference proteome</keyword>
<feature type="binding site" evidence="1">
    <location>
        <position position="193"/>
    </location>
    <ligand>
        <name>[4Fe-4S] cluster</name>
        <dbReference type="ChEBI" id="CHEBI:49883"/>
    </ligand>
</feature>
<organism evidence="2 3">
    <name type="scientific">Thiocapsa imhoffii</name>
    <dbReference type="NCBI Taxonomy" id="382777"/>
    <lineage>
        <taxon>Bacteria</taxon>
        <taxon>Pseudomonadati</taxon>
        <taxon>Pseudomonadota</taxon>
        <taxon>Gammaproteobacteria</taxon>
        <taxon>Chromatiales</taxon>
        <taxon>Chromatiaceae</taxon>
        <taxon>Thiocapsa</taxon>
    </lineage>
</organism>
<dbReference type="NCBIfam" id="NF011991">
    <property type="entry name" value="PRK15447.1"/>
    <property type="match status" value="1"/>
</dbReference>
<evidence type="ECO:0000256" key="1">
    <source>
        <dbReference type="HAMAP-Rule" id="MF_02233"/>
    </source>
</evidence>
<feature type="binding site" evidence="1">
    <location>
        <position position="180"/>
    </location>
    <ligand>
        <name>[4Fe-4S] cluster</name>
        <dbReference type="ChEBI" id="CHEBI:49883"/>
    </ligand>
</feature>
<dbReference type="InterPro" id="IPR051454">
    <property type="entry name" value="RNA/ubiquinone_mod_enzymes"/>
</dbReference>
<dbReference type="GO" id="GO:0051539">
    <property type="term" value="F:4 iron, 4 sulfur cluster binding"/>
    <property type="evidence" value="ECO:0007669"/>
    <property type="project" value="UniProtKB-UniRule"/>
</dbReference>
<evidence type="ECO:0000313" key="2">
    <source>
        <dbReference type="EMBL" id="MBK1644869.1"/>
    </source>
</evidence>
<dbReference type="GO" id="GO:0046872">
    <property type="term" value="F:metal ion binding"/>
    <property type="evidence" value="ECO:0007669"/>
    <property type="project" value="UniProtKB-KW"/>
</dbReference>
<comment type="caution">
    <text evidence="2">The sequence shown here is derived from an EMBL/GenBank/DDBJ whole genome shotgun (WGS) entry which is preliminary data.</text>
</comment>
<keyword evidence="1" id="KW-0004">4Fe-4S</keyword>
<keyword evidence="1" id="KW-0411">Iron-sulfur</keyword>
<feature type="binding site" evidence="1">
    <location>
        <position position="197"/>
    </location>
    <ligand>
        <name>[4Fe-4S] cluster</name>
        <dbReference type="ChEBI" id="CHEBI:49883"/>
    </ligand>
</feature>